<keyword evidence="13" id="KW-1185">Reference proteome</keyword>
<evidence type="ECO:0000256" key="1">
    <source>
        <dbReference type="ARBA" id="ARBA00004479"/>
    </source>
</evidence>
<accession>A0A674NT15</accession>
<dbReference type="GO" id="GO:0016020">
    <property type="term" value="C:membrane"/>
    <property type="evidence" value="ECO:0007669"/>
    <property type="project" value="UniProtKB-SubCell"/>
</dbReference>
<keyword evidence="3 9" id="KW-0812">Transmembrane</keyword>
<name>A0A674NT15_TAKRU</name>
<keyword evidence="4" id="KW-0732">Signal</keyword>
<evidence type="ECO:0000256" key="5">
    <source>
        <dbReference type="ARBA" id="ARBA00022989"/>
    </source>
</evidence>
<reference evidence="12" key="3">
    <citation type="submission" date="2025-09" db="UniProtKB">
        <authorList>
            <consortium name="Ensembl"/>
        </authorList>
    </citation>
    <scope>IDENTIFICATION</scope>
</reference>
<dbReference type="PANTHER" id="PTHR31626:SF2">
    <property type="entry name" value="PROTEIN FAM171B"/>
    <property type="match status" value="1"/>
</dbReference>
<comment type="subcellular location">
    <subcellularLocation>
        <location evidence="1">Membrane</location>
        <topology evidence="1">Single-pass type I membrane protein</topology>
    </subcellularLocation>
</comment>
<evidence type="ECO:0000259" key="11">
    <source>
        <dbReference type="Pfam" id="PF20771"/>
    </source>
</evidence>
<evidence type="ECO:0000313" key="13">
    <source>
        <dbReference type="Proteomes" id="UP000005226"/>
    </source>
</evidence>
<dbReference type="Ensembl" id="ENSTRUT00000074595.1">
    <property type="protein sequence ID" value="ENSTRUP00000076564.1"/>
    <property type="gene ID" value="ENSTRUG00000028225.1"/>
</dbReference>
<dbReference type="InterPro" id="IPR049175">
    <property type="entry name" value="FAM171_C"/>
</dbReference>
<comment type="similarity">
    <text evidence="2">Belongs to the FAM171 family.</text>
</comment>
<evidence type="ECO:0000313" key="12">
    <source>
        <dbReference type="Ensembl" id="ENSTRUP00000076564.1"/>
    </source>
</evidence>
<protein>
    <submittedName>
        <fullName evidence="12">Protein FAM171B-like</fullName>
    </submittedName>
</protein>
<evidence type="ECO:0000256" key="8">
    <source>
        <dbReference type="SAM" id="MobiDB-lite"/>
    </source>
</evidence>
<feature type="region of interest" description="Disordered" evidence="8">
    <location>
        <begin position="385"/>
        <end position="447"/>
    </location>
</feature>
<feature type="compositionally biased region" description="Polar residues" evidence="8">
    <location>
        <begin position="412"/>
        <end position="422"/>
    </location>
</feature>
<feature type="domain" description="FAM171 N-terminal" evidence="10">
    <location>
        <begin position="8"/>
        <end position="253"/>
    </location>
</feature>
<evidence type="ECO:0000259" key="10">
    <source>
        <dbReference type="Pfam" id="PF10577"/>
    </source>
</evidence>
<keyword evidence="7" id="KW-0325">Glycoprotein</keyword>
<evidence type="ECO:0000256" key="6">
    <source>
        <dbReference type="ARBA" id="ARBA00023136"/>
    </source>
</evidence>
<dbReference type="GeneTree" id="ENSGT00950000183184"/>
<reference evidence="12" key="2">
    <citation type="submission" date="2025-08" db="UniProtKB">
        <authorList>
            <consortium name="Ensembl"/>
        </authorList>
    </citation>
    <scope>IDENTIFICATION</scope>
</reference>
<dbReference type="Pfam" id="PF10577">
    <property type="entry name" value="FAM171A1-2-B_N"/>
    <property type="match status" value="1"/>
</dbReference>
<reference evidence="12 13" key="1">
    <citation type="journal article" date="2011" name="Genome Biol. Evol.">
        <title>Integration of the genetic map and genome assembly of fugu facilitates insights into distinct features of genome evolution in teleosts and mammals.</title>
        <authorList>
            <person name="Kai W."/>
            <person name="Kikuchi K."/>
            <person name="Tohari S."/>
            <person name="Chew A.K."/>
            <person name="Tay A."/>
            <person name="Fujiwara A."/>
            <person name="Hosoya S."/>
            <person name="Suetake H."/>
            <person name="Naruse K."/>
            <person name="Brenner S."/>
            <person name="Suzuki Y."/>
            <person name="Venkatesh B."/>
        </authorList>
    </citation>
    <scope>NUCLEOTIDE SEQUENCE [LARGE SCALE GENOMIC DNA]</scope>
</reference>
<gene>
    <name evidence="12" type="primary">LOC105417593</name>
</gene>
<dbReference type="InterPro" id="IPR048530">
    <property type="entry name" value="FAM171_N"/>
</dbReference>
<keyword evidence="5 9" id="KW-1133">Transmembrane helix</keyword>
<feature type="transmembrane region" description="Helical" evidence="9">
    <location>
        <begin position="271"/>
        <end position="293"/>
    </location>
</feature>
<evidence type="ECO:0000256" key="4">
    <source>
        <dbReference type="ARBA" id="ARBA00022729"/>
    </source>
</evidence>
<organism evidence="12 13">
    <name type="scientific">Takifugu rubripes</name>
    <name type="common">Japanese pufferfish</name>
    <name type="synonym">Fugu rubripes</name>
    <dbReference type="NCBI Taxonomy" id="31033"/>
    <lineage>
        <taxon>Eukaryota</taxon>
        <taxon>Metazoa</taxon>
        <taxon>Chordata</taxon>
        <taxon>Craniata</taxon>
        <taxon>Vertebrata</taxon>
        <taxon>Euteleostomi</taxon>
        <taxon>Actinopterygii</taxon>
        <taxon>Neopterygii</taxon>
        <taxon>Teleostei</taxon>
        <taxon>Neoteleostei</taxon>
        <taxon>Acanthomorphata</taxon>
        <taxon>Eupercaria</taxon>
        <taxon>Tetraodontiformes</taxon>
        <taxon>Tetradontoidea</taxon>
        <taxon>Tetraodontidae</taxon>
        <taxon>Takifugu</taxon>
    </lineage>
</organism>
<dbReference type="Pfam" id="PF20771">
    <property type="entry name" value="FAM171A1-2-B_C"/>
    <property type="match status" value="1"/>
</dbReference>
<evidence type="ECO:0000256" key="9">
    <source>
        <dbReference type="SAM" id="Phobius"/>
    </source>
</evidence>
<dbReference type="Proteomes" id="UP000005226">
    <property type="component" value="Chromosome 1"/>
</dbReference>
<keyword evidence="6 9" id="KW-0472">Membrane</keyword>
<proteinExistence type="inferred from homology"/>
<feature type="domain" description="FAM171 C-terminal" evidence="11">
    <location>
        <begin position="422"/>
        <end position="537"/>
    </location>
</feature>
<sequence length="600" mass="65048">MHHGSAFSLKVQVVGARSHRRISTARVDVYVNYSRTYTVLTGDDGGVLLNITYRTVAPVTVVVSKDGYLPTALPYKANRLPIFSSVTVSLLALNQGNIWLYEDSVLIRGRSSDTSSWPVVQFPKSLLNLTDSGDITEVKAYLSVPQLREDSFQNAPGIMESTSGYVSVDLRPTAAVSVQLYSGDTELPVSGPVQISLRVPDFPGLQASSVIPAWFFNQTTGGWMRKGLGTVKTIEGELLWTFSAPHLGYWIAAPLSSTTGLAELNIPIDLILHHASLLLFILGGILFIAVCHLRGRLCSSRLYKLPFTESASVISTRNGSTNPSAVAIAMEGDSLELSSDTSDLTCVLKTTEQIRVTASLTDSLFFYNQPVAILHTPALLHLEEQPERSKSATLPRAGASNIGTTEPLGKDSFTQTTPNGITQNQAAEAELSEASQGASRAHFSLPESVSAPGTLNNIVVNRHSMHAMTALAENPSLQPPRAWFVSLEGKPAAEIRYAVSEEQRRRRPAESRETSLDSGVDMSELNQTSGRRVTLERNVTFVKSSKNVPPHHVTEARWLEGTAWNGNSLTHMVDHKTAGGFVLVHGGRGRLKSHPCAITQ</sequence>
<evidence type="ECO:0000256" key="2">
    <source>
        <dbReference type="ARBA" id="ARBA00006818"/>
    </source>
</evidence>
<dbReference type="AlphaFoldDB" id="A0A674NT15"/>
<dbReference type="InterPro" id="IPR018890">
    <property type="entry name" value="FAM171"/>
</dbReference>
<evidence type="ECO:0000256" key="7">
    <source>
        <dbReference type="ARBA" id="ARBA00023180"/>
    </source>
</evidence>
<dbReference type="PANTHER" id="PTHR31626">
    <property type="entry name" value="SUSHI DOMAIN-CONTAINING PROTEIN"/>
    <property type="match status" value="1"/>
</dbReference>
<feature type="compositionally biased region" description="Low complexity" evidence="8">
    <location>
        <begin position="423"/>
        <end position="439"/>
    </location>
</feature>
<evidence type="ECO:0000256" key="3">
    <source>
        <dbReference type="ARBA" id="ARBA00022692"/>
    </source>
</evidence>